<gene>
    <name evidence="4" type="ORF">J2781_003470</name>
</gene>
<comment type="caution">
    <text evidence="4">The sequence shown here is derived from an EMBL/GenBank/DDBJ whole genome shotgun (WGS) entry which is preliminary data.</text>
</comment>
<reference evidence="4 5" key="1">
    <citation type="submission" date="2023-07" db="EMBL/GenBank/DDBJ databases">
        <title>Sorghum-associated microbial communities from plants grown in Nebraska, USA.</title>
        <authorList>
            <person name="Schachtman D."/>
        </authorList>
    </citation>
    <scope>NUCLEOTIDE SEQUENCE [LARGE SCALE GENOMIC DNA]</scope>
    <source>
        <strain evidence="4 5">DS1709</strain>
    </source>
</reference>
<evidence type="ECO:0000313" key="4">
    <source>
        <dbReference type="EMBL" id="MDR6406509.1"/>
    </source>
</evidence>
<proteinExistence type="predicted"/>
<dbReference type="CDD" id="cd16016">
    <property type="entry name" value="AP-SPAP"/>
    <property type="match status" value="1"/>
</dbReference>
<dbReference type="Gene3D" id="3.30.1360.150">
    <property type="match status" value="1"/>
</dbReference>
<keyword evidence="1" id="KW-0597">Phosphoprotein</keyword>
<dbReference type="PANTHER" id="PTHR10151:SF120">
    <property type="entry name" value="BIS(5'-ADENOSYL)-TRIPHOSPHATASE"/>
    <property type="match status" value="1"/>
</dbReference>
<dbReference type="InterPro" id="IPR002591">
    <property type="entry name" value="Phosphodiest/P_Trfase"/>
</dbReference>
<evidence type="ECO:0000256" key="2">
    <source>
        <dbReference type="ARBA" id="ARBA00022723"/>
    </source>
</evidence>
<dbReference type="PIRSF" id="PIRSF031924">
    <property type="entry name" value="Pi-irrepressible_AP"/>
    <property type="match status" value="1"/>
</dbReference>
<keyword evidence="2" id="KW-0479">Metal-binding</keyword>
<keyword evidence="5" id="KW-1185">Reference proteome</keyword>
<dbReference type="Pfam" id="PF01663">
    <property type="entry name" value="Phosphodiest"/>
    <property type="match status" value="1"/>
</dbReference>
<dbReference type="EMBL" id="JAVDQS010000013">
    <property type="protein sequence ID" value="MDR6406509.1"/>
    <property type="molecule type" value="Genomic_DNA"/>
</dbReference>
<evidence type="ECO:0000256" key="3">
    <source>
        <dbReference type="ARBA" id="ARBA00022729"/>
    </source>
</evidence>
<dbReference type="NCBIfam" id="NF042991">
    <property type="entry name" value="alk_phos_PafA"/>
    <property type="match status" value="1"/>
</dbReference>
<organism evidence="4 5">
    <name type="scientific">Chryseobacterium geocarposphaerae</name>
    <dbReference type="NCBI Taxonomy" id="1416776"/>
    <lineage>
        <taxon>Bacteria</taxon>
        <taxon>Pseudomonadati</taxon>
        <taxon>Bacteroidota</taxon>
        <taxon>Flavobacteriia</taxon>
        <taxon>Flavobacteriales</taxon>
        <taxon>Weeksellaceae</taxon>
        <taxon>Chryseobacterium group</taxon>
        <taxon>Chryseobacterium</taxon>
    </lineage>
</organism>
<protein>
    <submittedName>
        <fullName evidence="4">AlkP superfamily pyrophosphatase or phosphodiesterase</fullName>
    </submittedName>
</protein>
<evidence type="ECO:0000256" key="1">
    <source>
        <dbReference type="ARBA" id="ARBA00022553"/>
    </source>
</evidence>
<accession>A0ABU1LIG7</accession>
<dbReference type="Gene3D" id="3.40.720.10">
    <property type="entry name" value="Alkaline Phosphatase, subunit A"/>
    <property type="match status" value="1"/>
</dbReference>
<dbReference type="PANTHER" id="PTHR10151">
    <property type="entry name" value="ECTONUCLEOTIDE PYROPHOSPHATASE/PHOSPHODIESTERASE"/>
    <property type="match status" value="1"/>
</dbReference>
<evidence type="ECO:0000313" key="5">
    <source>
        <dbReference type="Proteomes" id="UP001184853"/>
    </source>
</evidence>
<dbReference type="Proteomes" id="UP001184853">
    <property type="component" value="Unassembled WGS sequence"/>
</dbReference>
<dbReference type="InterPro" id="IPR017850">
    <property type="entry name" value="Alkaline_phosphatase_core_sf"/>
</dbReference>
<sequence length="548" mass="60813">MLRKISIAAVTFLSVFTINAQKNRNSQLERPKLVVGLVVDQMRWDYLYRFYGKYGNDGFKRLLNTGYSLNNVNIPYVPTVTALGHACIYTGSVPAIHGIAGNDWTDKETGQNVYCTTDENVKPVGTTNVKVGSHSPKNLWSTTISDELRLATNFQGKVIGVSLKDRASILPAGHTPNGAYWFDDSSGNFITSTWYMNDLPQWLKAFNSQNLADKLVANGWNTLLPINQYTESSPDNSSWEGLLGSAKTPTFPYSNLAADYQARKDNIRYTPFGNTLTLKLAEASVEGEKLGSDDITDMLAVNLASTDYAGHKFGPNSIEVEDVYLRLDQDLAQFFSYLDSKVGKGQYTVFLSADHGGAHSVGFLQEHKIATGFFGDGMEKSVNQKLKDKFGVDKLINAVDNYQIYFDRKLLKENKIELEDVKDFTIKELEKDPTVLYAVSVTEVQGATIPEPIKQRIINGINRERSGDIQLISHDSMLPTYAKTGTTHSVWNSYDSHIPLIFMGWGIQRGESNKPYNMTDIAPTLSALLKIQFPSGNVGNPITEAIGK</sequence>
<keyword evidence="3" id="KW-0732">Signal</keyword>
<dbReference type="SUPFAM" id="SSF53649">
    <property type="entry name" value="Alkaline phosphatase-like"/>
    <property type="match status" value="1"/>
</dbReference>
<dbReference type="InterPro" id="IPR026263">
    <property type="entry name" value="Alkaline_phosphatase_prok"/>
</dbReference>
<name>A0ABU1LIG7_9FLAO</name>
<dbReference type="RefSeq" id="WP_115980205.1">
    <property type="nucleotide sequence ID" value="NZ_JAVDQS010000013.1"/>
</dbReference>